<dbReference type="PROSITE" id="PS51352">
    <property type="entry name" value="THIOREDOXIN_2"/>
    <property type="match status" value="1"/>
</dbReference>
<dbReference type="GO" id="GO:0016491">
    <property type="term" value="F:oxidoreductase activity"/>
    <property type="evidence" value="ECO:0007669"/>
    <property type="project" value="InterPro"/>
</dbReference>
<dbReference type="InterPro" id="IPR013766">
    <property type="entry name" value="Thioredoxin_domain"/>
</dbReference>
<dbReference type="Proteomes" id="UP000185680">
    <property type="component" value="Chromosome"/>
</dbReference>
<evidence type="ECO:0000313" key="3">
    <source>
        <dbReference type="Proteomes" id="UP000185680"/>
    </source>
</evidence>
<dbReference type="PANTHER" id="PTHR42852">
    <property type="entry name" value="THIOL:DISULFIDE INTERCHANGE PROTEIN DSBE"/>
    <property type="match status" value="1"/>
</dbReference>
<reference evidence="2 3" key="1">
    <citation type="submission" date="2016-10" db="EMBL/GenBank/DDBJ databases">
        <title>Hydorgenophaga sp. LPB0072 isolated from gastropod.</title>
        <authorList>
            <person name="Kim E."/>
            <person name="Yi H."/>
        </authorList>
    </citation>
    <scope>NUCLEOTIDE SEQUENCE [LARGE SCALE GENOMIC DNA]</scope>
    <source>
        <strain evidence="2 3">LPB0072</strain>
    </source>
</reference>
<protein>
    <recommendedName>
        <fullName evidence="1">Thioredoxin domain-containing protein</fullName>
    </recommendedName>
</protein>
<dbReference type="RefSeq" id="WP_066087887.1">
    <property type="nucleotide sequence ID" value="NZ_CP017476.1"/>
</dbReference>
<dbReference type="SUPFAM" id="SSF52833">
    <property type="entry name" value="Thioredoxin-like"/>
    <property type="match status" value="1"/>
</dbReference>
<dbReference type="InterPro" id="IPR013740">
    <property type="entry name" value="Redoxin"/>
</dbReference>
<gene>
    <name evidence="2" type="ORF">LPB072_10385</name>
</gene>
<dbReference type="InterPro" id="IPR050553">
    <property type="entry name" value="Thioredoxin_ResA/DsbE_sf"/>
</dbReference>
<dbReference type="KEGG" id="hyl:LPB072_10385"/>
<dbReference type="PANTHER" id="PTHR42852:SF13">
    <property type="entry name" value="PROTEIN DIPZ"/>
    <property type="match status" value="1"/>
</dbReference>
<organism evidence="2 3">
    <name type="scientific">Hydrogenophaga crassostreae</name>
    <dbReference type="NCBI Taxonomy" id="1763535"/>
    <lineage>
        <taxon>Bacteria</taxon>
        <taxon>Pseudomonadati</taxon>
        <taxon>Pseudomonadota</taxon>
        <taxon>Betaproteobacteria</taxon>
        <taxon>Burkholderiales</taxon>
        <taxon>Comamonadaceae</taxon>
        <taxon>Hydrogenophaga</taxon>
    </lineage>
</organism>
<proteinExistence type="predicted"/>
<sequence>MSPPRHSTLLQRFWQRLRPHLSTIALAVMVFTGVHLWQTRDMPAGPAPELAFTLITPDGARTATTLAQWRTQYPGQPVAIHVWAEWCPICQAEEHNVHRLVAGYPVLTIAMQSGPADTVAKVLRQRQLPWQTAVDDTGALAQALGVKAVPAFLVVDAQGQLRGASVGYTSEIGMRWRLWWARVF</sequence>
<dbReference type="Gene3D" id="3.40.30.10">
    <property type="entry name" value="Glutaredoxin"/>
    <property type="match status" value="1"/>
</dbReference>
<evidence type="ECO:0000313" key="2">
    <source>
        <dbReference type="EMBL" id="AOW13202.1"/>
    </source>
</evidence>
<name>A0A1D8NVT6_9BURK</name>
<dbReference type="AlphaFoldDB" id="A0A1D8NVT6"/>
<evidence type="ECO:0000259" key="1">
    <source>
        <dbReference type="PROSITE" id="PS51352"/>
    </source>
</evidence>
<dbReference type="Pfam" id="PF08534">
    <property type="entry name" value="Redoxin"/>
    <property type="match status" value="1"/>
</dbReference>
<dbReference type="InterPro" id="IPR036249">
    <property type="entry name" value="Thioredoxin-like_sf"/>
</dbReference>
<dbReference type="STRING" id="1763535.LPB072_10385"/>
<accession>A0A1D8NVT6</accession>
<dbReference type="EMBL" id="CP017476">
    <property type="protein sequence ID" value="AOW13202.1"/>
    <property type="molecule type" value="Genomic_DNA"/>
</dbReference>
<feature type="domain" description="Thioredoxin" evidence="1">
    <location>
        <begin position="41"/>
        <end position="184"/>
    </location>
</feature>